<evidence type="ECO:0000313" key="5">
    <source>
        <dbReference type="Proteomes" id="UP000015620"/>
    </source>
</evidence>
<keyword evidence="5" id="KW-1185">Reference proteome</keyword>
<dbReference type="KEGG" id="tped:TPE_2534"/>
<dbReference type="HOGENOM" id="CLU_303818_0_0_12"/>
<dbReference type="GeneID" id="301090963"/>
<feature type="signal peptide" evidence="2">
    <location>
        <begin position="1"/>
        <end position="22"/>
    </location>
</feature>
<proteinExistence type="predicted"/>
<organism evidence="4 5">
    <name type="scientific">Treponema pedis str. T A4</name>
    <dbReference type="NCBI Taxonomy" id="1291379"/>
    <lineage>
        <taxon>Bacteria</taxon>
        <taxon>Pseudomonadati</taxon>
        <taxon>Spirochaetota</taxon>
        <taxon>Spirochaetia</taxon>
        <taxon>Spirochaetales</taxon>
        <taxon>Treponemataceae</taxon>
        <taxon>Treponema</taxon>
    </lineage>
</organism>
<accession>S6A516</accession>
<dbReference type="Pfam" id="PF13860">
    <property type="entry name" value="FlgD_ig"/>
    <property type="match status" value="1"/>
</dbReference>
<reference evidence="4 5" key="1">
    <citation type="journal article" date="2013" name="PLoS ONE">
        <title>Genome-Wide Relatedness of Treponema pedis, from Gingiva and Necrotic Skin Lesions of Pigs, with the Human Oral Pathogen Treponema denticola.</title>
        <authorList>
            <person name="Svartstrom O."/>
            <person name="Mushtaq M."/>
            <person name="Pringle M."/>
            <person name="Segerman B."/>
        </authorList>
    </citation>
    <scope>NUCLEOTIDE SEQUENCE [LARGE SCALE GENOMIC DNA]</scope>
    <source>
        <strain evidence="4">T A4</strain>
    </source>
</reference>
<dbReference type="RefSeq" id="WP_020966302.1">
    <property type="nucleotide sequence ID" value="NC_022097.1"/>
</dbReference>
<dbReference type="EMBL" id="CP004120">
    <property type="protein sequence ID" value="AGT45006.1"/>
    <property type="molecule type" value="Genomic_DNA"/>
</dbReference>
<keyword evidence="2" id="KW-0732">Signal</keyword>
<feature type="domain" description="FlgD/Vpr Ig-like" evidence="3">
    <location>
        <begin position="897"/>
        <end position="964"/>
    </location>
</feature>
<evidence type="ECO:0000313" key="4">
    <source>
        <dbReference type="EMBL" id="AGT45006.1"/>
    </source>
</evidence>
<dbReference type="OrthoDB" id="368286at2"/>
<evidence type="ECO:0000256" key="2">
    <source>
        <dbReference type="SAM" id="SignalP"/>
    </source>
</evidence>
<evidence type="ECO:0000259" key="3">
    <source>
        <dbReference type="Pfam" id="PF13860"/>
    </source>
</evidence>
<feature type="chain" id="PRO_5004535617" description="FlgD/Vpr Ig-like domain-containing protein" evidence="2">
    <location>
        <begin position="23"/>
        <end position="979"/>
    </location>
</feature>
<dbReference type="STRING" id="1291379.TPE_2534"/>
<evidence type="ECO:0000256" key="1">
    <source>
        <dbReference type="SAM" id="MobiDB-lite"/>
    </source>
</evidence>
<feature type="region of interest" description="Disordered" evidence="1">
    <location>
        <begin position="277"/>
        <end position="300"/>
    </location>
</feature>
<gene>
    <name evidence="4" type="ORF">TPE_2534</name>
</gene>
<protein>
    <recommendedName>
        <fullName evidence="3">FlgD/Vpr Ig-like domain-containing protein</fullName>
    </recommendedName>
</protein>
<feature type="compositionally biased region" description="Basic and acidic residues" evidence="1">
    <location>
        <begin position="284"/>
        <end position="293"/>
    </location>
</feature>
<name>S6A516_9SPIR</name>
<dbReference type="Gene3D" id="2.60.40.4070">
    <property type="match status" value="1"/>
</dbReference>
<dbReference type="InterPro" id="IPR025965">
    <property type="entry name" value="FlgD/Vpr_Ig-like"/>
</dbReference>
<dbReference type="Proteomes" id="UP000015620">
    <property type="component" value="Chromosome"/>
</dbReference>
<sequence length="979" mass="107387">MKKNKIKSIIFFAVLLPAILQAQTTATWTGNADTDWNNPSNWNSSLGSGIPTDSTEVTIPANCVRWPVIGNTTKARKVTIELNAELDLKNYKITTYSNNTELNNSGTLKLQGTDSQKIWLNNSLTLNPGSTIEYTSNTSNIYTGEYYNLKISTNGSISIQNDDITIKESLINNGTFNAENRDITLSAYGPEITVKGNNSEAKTKIGRLIMKDEGGKTLKLEGKIEIKTTLKLSGTEGEKKFLKIEGGNSHSEITLTGNGEGDFLEIDTDKVKITGNNFTAKNSKQKDGKRPDNETPVSGWKFSPVNLEWTGSDSSEPTKWENPKNWDLGAVPSQQDTVTIPGNVHVSHWPKLTNSSNAKAAKVTLERDSSPLNPGYLDLGGQTISAASGNSEMDISGTLKLEYTSDQKNWFKQSPNKITLKEGSTVEINGNETSLVLHDAAINGGFKNLTLNRSGDTTVTSENPPTAIKVKNTFKITGAATLNSELQATNITVYYNSTLTANKKITVKSELKNLGTFTSTDDVILEPSSSTITVTGSTEQNKTSFRNLTCSNQGGKTLHFSNKIKVTGNLTLSGASSSNKLTVYGSNNAAVYLEQSQNDKGEYLKVNTESIKINEGDFAKYYKLKDSEDNDGKQTNKNGWVFVDTFELKNSFIRVNGNELYIVFNRDTEENEFTHSKLEIKNGGSTIASSTSSVLYTRKGTFAVWKYTLDKNISANEILQKGLKIEIQHFNKTYNKDNISDVGIGLTNVLFAANSRTIRDFSGEKDLPKLNTMIVTALAGTSNNVKLYLSVDKSGFWYPPSAQVPTDGIIGASKIDGFSDYSGESEGGKIKFTVVDTDSNFKEGGTAQFMFLYDGWLPCARLKNPSDILSFDVWKFVVIGVRHQRGGVSIFNNVINPDKGEKTSIQIFVQKKGALTIQVMTLDGNIVKTLERSQKSGGTHFYYWDGKNNSGVSVARGMYFIRIAGPDIDETRKVMVTRD</sequence>
<dbReference type="PATRIC" id="fig|1291379.3.peg.2504"/>
<dbReference type="AlphaFoldDB" id="S6A516"/>